<dbReference type="PANTHER" id="PTHR10953">
    <property type="entry name" value="UBIQUITIN-ACTIVATING ENZYME E1"/>
    <property type="match status" value="1"/>
</dbReference>
<dbReference type="GO" id="GO:0005737">
    <property type="term" value="C:cytoplasm"/>
    <property type="evidence" value="ECO:0007669"/>
    <property type="project" value="TreeGrafter"/>
</dbReference>
<dbReference type="InterPro" id="IPR045886">
    <property type="entry name" value="ThiF/MoeB/HesA"/>
</dbReference>
<name>A0A5B0NBS7_PUCGR</name>
<evidence type="ECO:0000256" key="1">
    <source>
        <dbReference type="SAM" id="MobiDB-lite"/>
    </source>
</evidence>
<reference evidence="2 3" key="1">
    <citation type="submission" date="2019-05" db="EMBL/GenBank/DDBJ databases">
        <title>Emergence of the Ug99 lineage of the wheat stem rust pathogen through somatic hybridization.</title>
        <authorList>
            <person name="Li F."/>
            <person name="Upadhyaya N.M."/>
            <person name="Sperschneider J."/>
            <person name="Matny O."/>
            <person name="Nguyen-Phuc H."/>
            <person name="Mago R."/>
            <person name="Raley C."/>
            <person name="Miller M.E."/>
            <person name="Silverstein K.A.T."/>
            <person name="Henningsen E."/>
            <person name="Hirsch C.D."/>
            <person name="Visser B."/>
            <person name="Pretorius Z.A."/>
            <person name="Steffenson B.J."/>
            <person name="Schwessinger B."/>
            <person name="Dodds P.N."/>
            <person name="Figueroa M."/>
        </authorList>
    </citation>
    <scope>NUCLEOTIDE SEQUENCE [LARGE SCALE GENOMIC DNA]</scope>
    <source>
        <strain evidence="2 3">Ug99</strain>
    </source>
</reference>
<sequence length="209" mass="23901">MKREADEDDSKPLSEALANLEEKFKQVRAEGKRPDQESAFISPNSESERRLEKGFVKICDCSATSAQIAKNLVLSGIDTVDMYDTKVVRQSDIGNHFFLDQASLGQNRSKECQRLLNELSPSKRRPVDYNDYEVLGREYFGGFDDFHGFWEWNTHICVRMLTYDECVTSRYCWDFNVPTISVQTCGLAASIRVQIREHISKPTPSAMNP</sequence>
<protein>
    <recommendedName>
        <fullName evidence="4">THIF-type NAD/FAD binding fold domain-containing protein</fullName>
    </recommendedName>
</protein>
<dbReference type="Gene3D" id="3.40.50.720">
    <property type="entry name" value="NAD(P)-binding Rossmann-like Domain"/>
    <property type="match status" value="1"/>
</dbReference>
<dbReference type="AlphaFoldDB" id="A0A5B0NBS7"/>
<evidence type="ECO:0008006" key="4">
    <source>
        <dbReference type="Google" id="ProtNLM"/>
    </source>
</evidence>
<dbReference type="Proteomes" id="UP000325313">
    <property type="component" value="Unassembled WGS sequence"/>
</dbReference>
<dbReference type="EMBL" id="VDEP01000413">
    <property type="protein sequence ID" value="KAA1086132.1"/>
    <property type="molecule type" value="Genomic_DNA"/>
</dbReference>
<dbReference type="PANTHER" id="PTHR10953:SF29">
    <property type="entry name" value="NEDD8-ACTIVATING ENZYME E1 REGULATORY SUBUNIT"/>
    <property type="match status" value="1"/>
</dbReference>
<dbReference type="InterPro" id="IPR035985">
    <property type="entry name" value="Ubiquitin-activating_enz"/>
</dbReference>
<dbReference type="SUPFAM" id="SSF69572">
    <property type="entry name" value="Activating enzymes of the ubiquitin-like proteins"/>
    <property type="match status" value="1"/>
</dbReference>
<dbReference type="GO" id="GO:0019781">
    <property type="term" value="F:NEDD8 activating enzyme activity"/>
    <property type="evidence" value="ECO:0007669"/>
    <property type="project" value="TreeGrafter"/>
</dbReference>
<gene>
    <name evidence="2" type="ORF">PGTUg99_008302</name>
</gene>
<accession>A0A5B0NBS7</accession>
<dbReference type="GO" id="GO:0045116">
    <property type="term" value="P:protein neddylation"/>
    <property type="evidence" value="ECO:0007669"/>
    <property type="project" value="TreeGrafter"/>
</dbReference>
<feature type="compositionally biased region" description="Basic and acidic residues" evidence="1">
    <location>
        <begin position="26"/>
        <end position="36"/>
    </location>
</feature>
<evidence type="ECO:0000313" key="2">
    <source>
        <dbReference type="EMBL" id="KAA1086132.1"/>
    </source>
</evidence>
<feature type="region of interest" description="Disordered" evidence="1">
    <location>
        <begin position="26"/>
        <end position="45"/>
    </location>
</feature>
<organism evidence="2 3">
    <name type="scientific">Puccinia graminis f. sp. tritici</name>
    <dbReference type="NCBI Taxonomy" id="56615"/>
    <lineage>
        <taxon>Eukaryota</taxon>
        <taxon>Fungi</taxon>
        <taxon>Dikarya</taxon>
        <taxon>Basidiomycota</taxon>
        <taxon>Pucciniomycotina</taxon>
        <taxon>Pucciniomycetes</taxon>
        <taxon>Pucciniales</taxon>
        <taxon>Pucciniaceae</taxon>
        <taxon>Puccinia</taxon>
    </lineage>
</organism>
<proteinExistence type="predicted"/>
<evidence type="ECO:0000313" key="3">
    <source>
        <dbReference type="Proteomes" id="UP000325313"/>
    </source>
</evidence>
<comment type="caution">
    <text evidence="2">The sequence shown here is derived from an EMBL/GenBank/DDBJ whole genome shotgun (WGS) entry which is preliminary data.</text>
</comment>